<dbReference type="PANTHER" id="PTHR44329">
    <property type="entry name" value="SERINE/THREONINE-PROTEIN KINASE TNNI3K-RELATED"/>
    <property type="match status" value="1"/>
</dbReference>
<dbReference type="EMBL" id="KN831796">
    <property type="protein sequence ID" value="KIM37613.1"/>
    <property type="molecule type" value="Genomic_DNA"/>
</dbReference>
<dbReference type="OrthoDB" id="4062651at2759"/>
<name>A0A0C2XIJ3_HEBCY</name>
<dbReference type="InterPro" id="IPR000719">
    <property type="entry name" value="Prot_kinase_dom"/>
</dbReference>
<protein>
    <recommendedName>
        <fullName evidence="1">Protein kinase domain-containing protein</fullName>
    </recommendedName>
</protein>
<dbReference type="GO" id="GO:0005524">
    <property type="term" value="F:ATP binding"/>
    <property type="evidence" value="ECO:0007669"/>
    <property type="project" value="InterPro"/>
</dbReference>
<reference evidence="2 3" key="1">
    <citation type="submission" date="2014-04" db="EMBL/GenBank/DDBJ databases">
        <authorList>
            <consortium name="DOE Joint Genome Institute"/>
            <person name="Kuo A."/>
            <person name="Gay G."/>
            <person name="Dore J."/>
            <person name="Kohler A."/>
            <person name="Nagy L.G."/>
            <person name="Floudas D."/>
            <person name="Copeland A."/>
            <person name="Barry K.W."/>
            <person name="Cichocki N."/>
            <person name="Veneault-Fourrey C."/>
            <person name="LaButti K."/>
            <person name="Lindquist E.A."/>
            <person name="Lipzen A."/>
            <person name="Lundell T."/>
            <person name="Morin E."/>
            <person name="Murat C."/>
            <person name="Sun H."/>
            <person name="Tunlid A."/>
            <person name="Henrissat B."/>
            <person name="Grigoriev I.V."/>
            <person name="Hibbett D.S."/>
            <person name="Martin F."/>
            <person name="Nordberg H.P."/>
            <person name="Cantor M.N."/>
            <person name="Hua S.X."/>
        </authorList>
    </citation>
    <scope>NUCLEOTIDE SEQUENCE [LARGE SCALE GENOMIC DNA]</scope>
    <source>
        <strain evidence="3">h7</strain>
    </source>
</reference>
<dbReference type="InterPro" id="IPR001245">
    <property type="entry name" value="Ser-Thr/Tyr_kinase_cat_dom"/>
</dbReference>
<evidence type="ECO:0000259" key="1">
    <source>
        <dbReference type="PROSITE" id="PS50011"/>
    </source>
</evidence>
<evidence type="ECO:0000313" key="3">
    <source>
        <dbReference type="Proteomes" id="UP000053424"/>
    </source>
</evidence>
<dbReference type="Gene3D" id="1.10.510.10">
    <property type="entry name" value="Transferase(Phosphotransferase) domain 1"/>
    <property type="match status" value="1"/>
</dbReference>
<gene>
    <name evidence="2" type="ORF">M413DRAFT_448407</name>
</gene>
<keyword evidence="3" id="KW-1185">Reference proteome</keyword>
<dbReference type="SMART" id="SM00220">
    <property type="entry name" value="S_TKc"/>
    <property type="match status" value="1"/>
</dbReference>
<feature type="domain" description="Protein kinase" evidence="1">
    <location>
        <begin position="1"/>
        <end position="248"/>
    </location>
</feature>
<dbReference type="STRING" id="686832.A0A0C2XIJ3"/>
<dbReference type="PROSITE" id="PS00108">
    <property type="entry name" value="PROTEIN_KINASE_ST"/>
    <property type="match status" value="1"/>
</dbReference>
<proteinExistence type="predicted"/>
<evidence type="ECO:0000313" key="2">
    <source>
        <dbReference type="EMBL" id="KIM37613.1"/>
    </source>
</evidence>
<dbReference type="Proteomes" id="UP000053424">
    <property type="component" value="Unassembled WGS sequence"/>
</dbReference>
<dbReference type="InterPro" id="IPR011009">
    <property type="entry name" value="Kinase-like_dom_sf"/>
</dbReference>
<dbReference type="InterPro" id="IPR008271">
    <property type="entry name" value="Ser/Thr_kinase_AS"/>
</dbReference>
<dbReference type="GO" id="GO:0004674">
    <property type="term" value="F:protein serine/threonine kinase activity"/>
    <property type="evidence" value="ECO:0007669"/>
    <property type="project" value="TreeGrafter"/>
</dbReference>
<dbReference type="HOGENOM" id="CLU_000288_7_18_1"/>
<dbReference type="PIRSF" id="PIRSF000654">
    <property type="entry name" value="Integrin-linked_kinase"/>
    <property type="match status" value="1"/>
</dbReference>
<dbReference type="Pfam" id="PF07714">
    <property type="entry name" value="PK_Tyr_Ser-Thr"/>
    <property type="match status" value="1"/>
</dbReference>
<dbReference type="AlphaFoldDB" id="A0A0C2XIJ3"/>
<accession>A0A0C2XIJ3</accession>
<organism evidence="2 3">
    <name type="scientific">Hebeloma cylindrosporum</name>
    <dbReference type="NCBI Taxonomy" id="76867"/>
    <lineage>
        <taxon>Eukaryota</taxon>
        <taxon>Fungi</taxon>
        <taxon>Dikarya</taxon>
        <taxon>Basidiomycota</taxon>
        <taxon>Agaricomycotina</taxon>
        <taxon>Agaricomycetes</taxon>
        <taxon>Agaricomycetidae</taxon>
        <taxon>Agaricales</taxon>
        <taxon>Agaricineae</taxon>
        <taxon>Hymenogastraceae</taxon>
        <taxon>Hebeloma</taxon>
    </lineage>
</organism>
<dbReference type="PROSITE" id="PS50011">
    <property type="entry name" value="PROTEIN_KINASE_DOM"/>
    <property type="match status" value="1"/>
</dbReference>
<reference evidence="3" key="2">
    <citation type="submission" date="2015-01" db="EMBL/GenBank/DDBJ databases">
        <title>Evolutionary Origins and Diversification of the Mycorrhizal Mutualists.</title>
        <authorList>
            <consortium name="DOE Joint Genome Institute"/>
            <consortium name="Mycorrhizal Genomics Consortium"/>
            <person name="Kohler A."/>
            <person name="Kuo A."/>
            <person name="Nagy L.G."/>
            <person name="Floudas D."/>
            <person name="Copeland A."/>
            <person name="Barry K.W."/>
            <person name="Cichocki N."/>
            <person name="Veneault-Fourrey C."/>
            <person name="LaButti K."/>
            <person name="Lindquist E.A."/>
            <person name="Lipzen A."/>
            <person name="Lundell T."/>
            <person name="Morin E."/>
            <person name="Murat C."/>
            <person name="Riley R."/>
            <person name="Ohm R."/>
            <person name="Sun H."/>
            <person name="Tunlid A."/>
            <person name="Henrissat B."/>
            <person name="Grigoriev I.V."/>
            <person name="Hibbett D.S."/>
            <person name="Martin F."/>
        </authorList>
    </citation>
    <scope>NUCLEOTIDE SEQUENCE [LARGE SCALE GENOMIC DNA]</scope>
    <source>
        <strain evidence="3">h7</strain>
    </source>
</reference>
<sequence>MVAIKLLRIFAEKDQDGARARKRLNREVYVWHGLEHPNVVKLYGTSYHMSGRPAMVMQWYENGIAAEYLAKKNPDADRLQLILDVARGLEYLHTHSPPIVHADLKGNNVLITDEGRAVLCDFGLSQVVEDLGRPTGFTLSNPDTGPVRWQAPEFLEGEVEPATLASDVWSFGCTAFELLTSTMPYGHRIRDSQVIRDMHQGIKPSGSTDGAFLTIEPRVKTLLDASWSFEPTERPTITRIRVQLEEIIASRTNSDDL</sequence>
<dbReference type="InterPro" id="IPR051681">
    <property type="entry name" value="Ser/Thr_Kinases-Pseudokinases"/>
</dbReference>
<dbReference type="SUPFAM" id="SSF56112">
    <property type="entry name" value="Protein kinase-like (PK-like)"/>
    <property type="match status" value="1"/>
</dbReference>